<evidence type="ECO:0000313" key="2">
    <source>
        <dbReference type="Proteomes" id="UP001501509"/>
    </source>
</evidence>
<evidence type="ECO:0008006" key="3">
    <source>
        <dbReference type="Google" id="ProtNLM"/>
    </source>
</evidence>
<reference evidence="1 2" key="1">
    <citation type="journal article" date="2019" name="Int. J. Syst. Evol. Microbiol.">
        <title>The Global Catalogue of Microorganisms (GCM) 10K type strain sequencing project: providing services to taxonomists for standard genome sequencing and annotation.</title>
        <authorList>
            <consortium name="The Broad Institute Genomics Platform"/>
            <consortium name="The Broad Institute Genome Sequencing Center for Infectious Disease"/>
            <person name="Wu L."/>
            <person name="Ma J."/>
        </authorList>
    </citation>
    <scope>NUCLEOTIDE SEQUENCE [LARGE SCALE GENOMIC DNA]</scope>
    <source>
        <strain evidence="1 2">JCM 6833</strain>
    </source>
</reference>
<dbReference type="Proteomes" id="UP001501509">
    <property type="component" value="Unassembled WGS sequence"/>
</dbReference>
<name>A0ABN3PWU8_9ACTN</name>
<evidence type="ECO:0000313" key="1">
    <source>
        <dbReference type="EMBL" id="GAA2603542.1"/>
    </source>
</evidence>
<proteinExistence type="predicted"/>
<dbReference type="RefSeq" id="WP_344543285.1">
    <property type="nucleotide sequence ID" value="NZ_BAAATD010000005.1"/>
</dbReference>
<keyword evidence="2" id="KW-1185">Reference proteome</keyword>
<accession>A0ABN3PWU8</accession>
<gene>
    <name evidence="1" type="ORF">GCM10010411_42040</name>
</gene>
<protein>
    <recommendedName>
        <fullName evidence="3">Secreted protein</fullName>
    </recommendedName>
</protein>
<sequence length="140" mass="14572">MTARTATLAGIWLAIAVLMVAVGLAAVRITGWVVAGSVVQPMPHREIRERLATEPAITPEPGDAVTGALRVFTSPGGRVLARCVGKDRAALTGWSPAIGYHGRLVEGGPAPEVVVVFRRASGVEVRAAVRCAGGFPRLIN</sequence>
<comment type="caution">
    <text evidence="1">The sequence shown here is derived from an EMBL/GenBank/DDBJ whole genome shotgun (WGS) entry which is preliminary data.</text>
</comment>
<dbReference type="EMBL" id="BAAATD010000005">
    <property type="protein sequence ID" value="GAA2603542.1"/>
    <property type="molecule type" value="Genomic_DNA"/>
</dbReference>
<organism evidence="1 2">
    <name type="scientific">Actinomadura fulvescens</name>
    <dbReference type="NCBI Taxonomy" id="46160"/>
    <lineage>
        <taxon>Bacteria</taxon>
        <taxon>Bacillati</taxon>
        <taxon>Actinomycetota</taxon>
        <taxon>Actinomycetes</taxon>
        <taxon>Streptosporangiales</taxon>
        <taxon>Thermomonosporaceae</taxon>
        <taxon>Actinomadura</taxon>
    </lineage>
</organism>